<accession>A0ACC0WES2</accession>
<sequence>MVTSRNARAGCRLHHTNHVWYGTLASHAEVSRLRIVQCTHASSCYEKNLVVNIREEDKTTSEGHELVHYRARIPQSEQLAAKDALLDNEN</sequence>
<protein>
    <submittedName>
        <fullName evidence="1">Uncharacterized protein</fullName>
    </submittedName>
</protein>
<gene>
    <name evidence="1" type="ORF">PsorP6_017011</name>
</gene>
<name>A0ACC0WES2_9STRA</name>
<dbReference type="Proteomes" id="UP001163321">
    <property type="component" value="Chromosome 2"/>
</dbReference>
<proteinExistence type="predicted"/>
<dbReference type="EMBL" id="CM047581">
    <property type="protein sequence ID" value="KAI9917072.1"/>
    <property type="molecule type" value="Genomic_DNA"/>
</dbReference>
<comment type="caution">
    <text evidence="1">The sequence shown here is derived from an EMBL/GenBank/DDBJ whole genome shotgun (WGS) entry which is preliminary data.</text>
</comment>
<organism evidence="1 2">
    <name type="scientific">Peronosclerospora sorghi</name>
    <dbReference type="NCBI Taxonomy" id="230839"/>
    <lineage>
        <taxon>Eukaryota</taxon>
        <taxon>Sar</taxon>
        <taxon>Stramenopiles</taxon>
        <taxon>Oomycota</taxon>
        <taxon>Peronosporomycetes</taxon>
        <taxon>Peronosporales</taxon>
        <taxon>Peronosporaceae</taxon>
        <taxon>Peronosclerospora</taxon>
    </lineage>
</organism>
<keyword evidence="2" id="KW-1185">Reference proteome</keyword>
<evidence type="ECO:0000313" key="2">
    <source>
        <dbReference type="Proteomes" id="UP001163321"/>
    </source>
</evidence>
<evidence type="ECO:0000313" key="1">
    <source>
        <dbReference type="EMBL" id="KAI9917072.1"/>
    </source>
</evidence>
<reference evidence="1 2" key="1">
    <citation type="journal article" date="2022" name="bioRxiv">
        <title>The genome of the oomycete Peronosclerospora sorghi, a cosmopolitan pathogen of maize and sorghum, is inflated with dispersed pseudogenes.</title>
        <authorList>
            <person name="Fletcher K."/>
            <person name="Martin F."/>
            <person name="Isakeit T."/>
            <person name="Cavanaugh K."/>
            <person name="Magill C."/>
            <person name="Michelmore R."/>
        </authorList>
    </citation>
    <scope>NUCLEOTIDE SEQUENCE [LARGE SCALE GENOMIC DNA]</scope>
    <source>
        <strain evidence="1">P6</strain>
    </source>
</reference>